<organism evidence="4 5">
    <name type="scientific">Paxillus involutus ATCC 200175</name>
    <dbReference type="NCBI Taxonomy" id="664439"/>
    <lineage>
        <taxon>Eukaryota</taxon>
        <taxon>Fungi</taxon>
        <taxon>Dikarya</taxon>
        <taxon>Basidiomycota</taxon>
        <taxon>Agaricomycotina</taxon>
        <taxon>Agaricomycetes</taxon>
        <taxon>Agaricomycetidae</taxon>
        <taxon>Boletales</taxon>
        <taxon>Paxilineae</taxon>
        <taxon>Paxillaceae</taxon>
        <taxon>Paxillus</taxon>
    </lineage>
</organism>
<name>A0A0C9TYQ1_PAXIN</name>
<accession>A0A0C9TYQ1</accession>
<feature type="non-terminal residue" evidence="4">
    <location>
        <position position="85"/>
    </location>
</feature>
<dbReference type="PROSITE" id="PS50082">
    <property type="entry name" value="WD_REPEATS_2"/>
    <property type="match status" value="2"/>
</dbReference>
<dbReference type="OrthoDB" id="6262491at2759"/>
<reference evidence="5" key="2">
    <citation type="submission" date="2015-01" db="EMBL/GenBank/DDBJ databases">
        <title>Evolutionary Origins and Diversification of the Mycorrhizal Mutualists.</title>
        <authorList>
            <consortium name="DOE Joint Genome Institute"/>
            <consortium name="Mycorrhizal Genomics Consortium"/>
            <person name="Kohler A."/>
            <person name="Kuo A."/>
            <person name="Nagy L.G."/>
            <person name="Floudas D."/>
            <person name="Copeland A."/>
            <person name="Barry K.W."/>
            <person name="Cichocki N."/>
            <person name="Veneault-Fourrey C."/>
            <person name="LaButti K."/>
            <person name="Lindquist E.A."/>
            <person name="Lipzen A."/>
            <person name="Lundell T."/>
            <person name="Morin E."/>
            <person name="Murat C."/>
            <person name="Riley R."/>
            <person name="Ohm R."/>
            <person name="Sun H."/>
            <person name="Tunlid A."/>
            <person name="Henrissat B."/>
            <person name="Grigoriev I.V."/>
            <person name="Hibbett D.S."/>
            <person name="Martin F."/>
        </authorList>
    </citation>
    <scope>NUCLEOTIDE SEQUENCE [LARGE SCALE GENOMIC DNA]</scope>
    <source>
        <strain evidence="5">ATCC 200175</strain>
    </source>
</reference>
<evidence type="ECO:0000313" key="4">
    <source>
        <dbReference type="EMBL" id="KIJ12426.1"/>
    </source>
</evidence>
<dbReference type="InterPro" id="IPR015943">
    <property type="entry name" value="WD40/YVTN_repeat-like_dom_sf"/>
</dbReference>
<sequence length="85" mass="9441">ENASHRVPVQAFEGHENLVRCVSFYPDENKLVSASEDGMLRIWNRQTGAVEVLSGHTDKVLAVDVSQDGKMIISGSKDETARIWN</sequence>
<evidence type="ECO:0000256" key="1">
    <source>
        <dbReference type="ARBA" id="ARBA00022574"/>
    </source>
</evidence>
<evidence type="ECO:0000313" key="5">
    <source>
        <dbReference type="Proteomes" id="UP000053647"/>
    </source>
</evidence>
<dbReference type="Proteomes" id="UP000053647">
    <property type="component" value="Unassembled WGS sequence"/>
</dbReference>
<evidence type="ECO:0000256" key="3">
    <source>
        <dbReference type="PROSITE-ProRule" id="PRU00221"/>
    </source>
</evidence>
<gene>
    <name evidence="4" type="ORF">PAXINDRAFT_49346</name>
</gene>
<keyword evidence="1 3" id="KW-0853">WD repeat</keyword>
<dbReference type="PROSITE" id="PS50294">
    <property type="entry name" value="WD_REPEATS_REGION"/>
    <property type="match status" value="2"/>
</dbReference>
<dbReference type="Pfam" id="PF00400">
    <property type="entry name" value="WD40"/>
    <property type="match status" value="2"/>
</dbReference>
<dbReference type="InterPro" id="IPR001680">
    <property type="entry name" value="WD40_rpt"/>
</dbReference>
<dbReference type="EMBL" id="KN819364">
    <property type="protein sequence ID" value="KIJ12426.1"/>
    <property type="molecule type" value="Genomic_DNA"/>
</dbReference>
<evidence type="ECO:0000256" key="2">
    <source>
        <dbReference type="ARBA" id="ARBA00022737"/>
    </source>
</evidence>
<protein>
    <submittedName>
        <fullName evidence="4">Unplaced genomic scaffold PAXINscaffold_42, whole genome shotgun sequence</fullName>
    </submittedName>
</protein>
<feature type="repeat" description="WD" evidence="3">
    <location>
        <begin position="12"/>
        <end position="53"/>
    </location>
</feature>
<dbReference type="SMART" id="SM00320">
    <property type="entry name" value="WD40"/>
    <property type="match status" value="2"/>
</dbReference>
<proteinExistence type="predicted"/>
<feature type="non-terminal residue" evidence="4">
    <location>
        <position position="1"/>
    </location>
</feature>
<dbReference type="SUPFAM" id="SSF50978">
    <property type="entry name" value="WD40 repeat-like"/>
    <property type="match status" value="1"/>
</dbReference>
<feature type="repeat" description="WD" evidence="3">
    <location>
        <begin position="53"/>
        <end position="85"/>
    </location>
</feature>
<reference evidence="4 5" key="1">
    <citation type="submission" date="2014-06" db="EMBL/GenBank/DDBJ databases">
        <authorList>
            <consortium name="DOE Joint Genome Institute"/>
            <person name="Kuo A."/>
            <person name="Kohler A."/>
            <person name="Nagy L.G."/>
            <person name="Floudas D."/>
            <person name="Copeland A."/>
            <person name="Barry K.W."/>
            <person name="Cichocki N."/>
            <person name="Veneault-Fourrey C."/>
            <person name="LaButti K."/>
            <person name="Lindquist E.A."/>
            <person name="Lipzen A."/>
            <person name="Lundell T."/>
            <person name="Morin E."/>
            <person name="Murat C."/>
            <person name="Sun H."/>
            <person name="Tunlid A."/>
            <person name="Henrissat B."/>
            <person name="Grigoriev I.V."/>
            <person name="Hibbett D.S."/>
            <person name="Martin F."/>
            <person name="Nordberg H.P."/>
            <person name="Cantor M.N."/>
            <person name="Hua S.X."/>
        </authorList>
    </citation>
    <scope>NUCLEOTIDE SEQUENCE [LARGE SCALE GENOMIC DNA]</scope>
    <source>
        <strain evidence="4 5">ATCC 200175</strain>
    </source>
</reference>
<dbReference type="InterPro" id="IPR036322">
    <property type="entry name" value="WD40_repeat_dom_sf"/>
</dbReference>
<dbReference type="PANTHER" id="PTHR19848:SF8">
    <property type="entry name" value="F-BOX AND WD REPEAT DOMAIN CONTAINING 7"/>
    <property type="match status" value="1"/>
</dbReference>
<dbReference type="AlphaFoldDB" id="A0A0C9TYQ1"/>
<keyword evidence="2" id="KW-0677">Repeat</keyword>
<keyword evidence="5" id="KW-1185">Reference proteome</keyword>
<dbReference type="PANTHER" id="PTHR19848">
    <property type="entry name" value="WD40 REPEAT PROTEIN"/>
    <property type="match status" value="1"/>
</dbReference>
<dbReference type="Gene3D" id="2.130.10.10">
    <property type="entry name" value="YVTN repeat-like/Quinoprotein amine dehydrogenase"/>
    <property type="match status" value="1"/>
</dbReference>
<dbReference type="HOGENOM" id="CLU_000288_57_30_1"/>